<dbReference type="GO" id="GO:0004519">
    <property type="term" value="F:endonuclease activity"/>
    <property type="evidence" value="ECO:0007669"/>
    <property type="project" value="UniProtKB-KW"/>
</dbReference>
<evidence type="ECO:0000256" key="8">
    <source>
        <dbReference type="ARBA" id="ARBA00023172"/>
    </source>
</evidence>
<evidence type="ECO:0000256" key="12">
    <source>
        <dbReference type="ARBA" id="ARBA00042677"/>
    </source>
</evidence>
<dbReference type="Pfam" id="PF07522">
    <property type="entry name" value="DRMBL"/>
    <property type="match status" value="1"/>
</dbReference>
<dbReference type="Ensembl" id="ENSAOWT00000007092.1">
    <property type="protein sequence ID" value="ENSAOWP00000006263.1"/>
    <property type="gene ID" value="ENSAOWG00000004316.1"/>
</dbReference>
<dbReference type="PANTHER" id="PTHR23240">
    <property type="entry name" value="DNA CROSS-LINK REPAIR PROTEIN PSO2/SNM1-RELATED"/>
    <property type="match status" value="1"/>
</dbReference>
<dbReference type="FunFam" id="3.60.15.10:FF:000018">
    <property type="entry name" value="DNA cross-link repair 1C"/>
    <property type="match status" value="1"/>
</dbReference>
<dbReference type="Proteomes" id="UP000694424">
    <property type="component" value="Unplaced"/>
</dbReference>
<dbReference type="SUPFAM" id="SSF56281">
    <property type="entry name" value="Metallo-hydrolase/oxidoreductase"/>
    <property type="match status" value="1"/>
</dbReference>
<evidence type="ECO:0000313" key="16">
    <source>
        <dbReference type="Proteomes" id="UP000694424"/>
    </source>
</evidence>
<feature type="region of interest" description="Disordered" evidence="13">
    <location>
        <begin position="399"/>
        <end position="505"/>
    </location>
</feature>
<evidence type="ECO:0000259" key="14">
    <source>
        <dbReference type="Pfam" id="PF07522"/>
    </source>
</evidence>
<feature type="compositionally biased region" description="Basic and acidic residues" evidence="13">
    <location>
        <begin position="636"/>
        <end position="646"/>
    </location>
</feature>
<dbReference type="Gene3D" id="3.60.15.10">
    <property type="entry name" value="Ribonuclease Z/Hydroxyacylglutathione hydrolase-like"/>
    <property type="match status" value="1"/>
</dbReference>
<dbReference type="InterPro" id="IPR011084">
    <property type="entry name" value="DRMBL"/>
</dbReference>
<protein>
    <recommendedName>
        <fullName evidence="11">Protein artemis</fullName>
    </recommendedName>
    <alternativeName>
        <fullName evidence="12">DNA cross-link repair 1C protein</fullName>
    </alternativeName>
</protein>
<proteinExistence type="inferred from homology"/>
<evidence type="ECO:0000256" key="3">
    <source>
        <dbReference type="ARBA" id="ARBA00022722"/>
    </source>
</evidence>
<feature type="compositionally biased region" description="Low complexity" evidence="13">
    <location>
        <begin position="551"/>
        <end position="568"/>
    </location>
</feature>
<feature type="compositionally biased region" description="Polar residues" evidence="13">
    <location>
        <begin position="569"/>
        <end position="584"/>
    </location>
</feature>
<evidence type="ECO:0000256" key="6">
    <source>
        <dbReference type="ARBA" id="ARBA00022801"/>
    </source>
</evidence>
<feature type="compositionally biased region" description="Polar residues" evidence="13">
    <location>
        <begin position="539"/>
        <end position="550"/>
    </location>
</feature>
<evidence type="ECO:0000256" key="9">
    <source>
        <dbReference type="ARBA" id="ARBA00023204"/>
    </source>
</evidence>
<evidence type="ECO:0000313" key="15">
    <source>
        <dbReference type="Ensembl" id="ENSAOWP00000006263.1"/>
    </source>
</evidence>
<evidence type="ECO:0000256" key="10">
    <source>
        <dbReference type="ARBA" id="ARBA00023242"/>
    </source>
</evidence>
<evidence type="ECO:0000256" key="13">
    <source>
        <dbReference type="SAM" id="MobiDB-lite"/>
    </source>
</evidence>
<evidence type="ECO:0000256" key="4">
    <source>
        <dbReference type="ARBA" id="ARBA00022759"/>
    </source>
</evidence>
<keyword evidence="16" id="KW-1185">Reference proteome</keyword>
<dbReference type="AlphaFoldDB" id="A0A8B9P6R5"/>
<keyword evidence="9" id="KW-0234">DNA repair</keyword>
<comment type="subcellular location">
    <subcellularLocation>
        <location evidence="1">Nucleus</location>
    </subcellularLocation>
</comment>
<keyword evidence="3" id="KW-0540">Nuclease</keyword>
<keyword evidence="10" id="KW-0539">Nucleus</keyword>
<dbReference type="GO" id="GO:0003684">
    <property type="term" value="F:damaged DNA binding"/>
    <property type="evidence" value="ECO:0007669"/>
    <property type="project" value="TreeGrafter"/>
</dbReference>
<dbReference type="CDD" id="cd16297">
    <property type="entry name" value="artemis-SNM1C-like_MBL-fold"/>
    <property type="match status" value="1"/>
</dbReference>
<feature type="domain" description="DNA repair metallo-beta-lactamase" evidence="14">
    <location>
        <begin position="240"/>
        <end position="343"/>
    </location>
</feature>
<dbReference type="InterPro" id="IPR036866">
    <property type="entry name" value="RibonucZ/Hydroxyglut_hydro"/>
</dbReference>
<dbReference type="PANTHER" id="PTHR23240:SF8">
    <property type="entry name" value="PROTEIN ARTEMIS"/>
    <property type="match status" value="1"/>
</dbReference>
<evidence type="ECO:0000256" key="1">
    <source>
        <dbReference type="ARBA" id="ARBA00004123"/>
    </source>
</evidence>
<organism evidence="15 16">
    <name type="scientific">Apteryx owenii</name>
    <name type="common">Little spotted kiwi</name>
    <dbReference type="NCBI Taxonomy" id="8824"/>
    <lineage>
        <taxon>Eukaryota</taxon>
        <taxon>Metazoa</taxon>
        <taxon>Chordata</taxon>
        <taxon>Craniata</taxon>
        <taxon>Vertebrata</taxon>
        <taxon>Euteleostomi</taxon>
        <taxon>Archelosauria</taxon>
        <taxon>Archosauria</taxon>
        <taxon>Dinosauria</taxon>
        <taxon>Saurischia</taxon>
        <taxon>Theropoda</taxon>
        <taxon>Coelurosauria</taxon>
        <taxon>Aves</taxon>
        <taxon>Palaeognathae</taxon>
        <taxon>Apterygiformes</taxon>
        <taxon>Apterygidae</taxon>
        <taxon>Apteryx</taxon>
    </lineage>
</organism>
<accession>A0A8B9P6R5</accession>
<evidence type="ECO:0000256" key="11">
    <source>
        <dbReference type="ARBA" id="ARBA00039759"/>
    </source>
</evidence>
<dbReference type="Pfam" id="PF23023">
    <property type="entry name" value="Anti-Pycsar_Apyc1"/>
    <property type="match status" value="1"/>
</dbReference>
<dbReference type="GO" id="GO:0000723">
    <property type="term" value="P:telomere maintenance"/>
    <property type="evidence" value="ECO:0007669"/>
    <property type="project" value="TreeGrafter"/>
</dbReference>
<feature type="compositionally biased region" description="Polar residues" evidence="13">
    <location>
        <begin position="431"/>
        <end position="440"/>
    </location>
</feature>
<keyword evidence="4" id="KW-0255">Endonuclease</keyword>
<evidence type="ECO:0000256" key="5">
    <source>
        <dbReference type="ARBA" id="ARBA00022763"/>
    </source>
</evidence>
<feature type="region of interest" description="Disordered" evidence="13">
    <location>
        <begin position="610"/>
        <end position="697"/>
    </location>
</feature>
<dbReference type="GO" id="GO:0035312">
    <property type="term" value="F:5'-3' DNA exonuclease activity"/>
    <property type="evidence" value="ECO:0007669"/>
    <property type="project" value="TreeGrafter"/>
</dbReference>
<feature type="compositionally biased region" description="Basic and acidic residues" evidence="13">
    <location>
        <begin position="668"/>
        <end position="678"/>
    </location>
</feature>
<dbReference type="Gene3D" id="3.40.50.12650">
    <property type="match status" value="1"/>
</dbReference>
<feature type="compositionally biased region" description="Polar residues" evidence="13">
    <location>
        <begin position="481"/>
        <end position="505"/>
    </location>
</feature>
<dbReference type="GO" id="GO:0005634">
    <property type="term" value="C:nucleus"/>
    <property type="evidence" value="ECO:0007669"/>
    <property type="project" value="UniProtKB-SubCell"/>
</dbReference>
<dbReference type="GO" id="GO:0036297">
    <property type="term" value="P:interstrand cross-link repair"/>
    <property type="evidence" value="ECO:0007669"/>
    <property type="project" value="TreeGrafter"/>
</dbReference>
<keyword evidence="6" id="KW-0378">Hydrolase</keyword>
<dbReference type="GO" id="GO:0006303">
    <property type="term" value="P:double-strand break repair via nonhomologous end joining"/>
    <property type="evidence" value="ECO:0007669"/>
    <property type="project" value="TreeGrafter"/>
</dbReference>
<keyword evidence="5" id="KW-0227">DNA damage</keyword>
<dbReference type="FunFam" id="3.40.50.12650:FF:000002">
    <property type="entry name" value="DNA cross-link repair 1C"/>
    <property type="match status" value="1"/>
</dbReference>
<evidence type="ECO:0000256" key="7">
    <source>
        <dbReference type="ARBA" id="ARBA00022839"/>
    </source>
</evidence>
<reference evidence="15" key="1">
    <citation type="submission" date="2025-08" db="UniProtKB">
        <authorList>
            <consortium name="Ensembl"/>
        </authorList>
    </citation>
    <scope>IDENTIFICATION</scope>
</reference>
<keyword evidence="8" id="KW-0233">DNA recombination</keyword>
<name>A0A8B9P6R5_APTOW</name>
<evidence type="ECO:0000256" key="2">
    <source>
        <dbReference type="ARBA" id="ARBA00010304"/>
    </source>
</evidence>
<sequence>MSRFGGRVREYPWVSIDRFDRHNLRARAYFLSHCHKDHMKGLRAPALKRRLQCSLKVNLYCSPVTKELLLTSSKYKFWENRIVTLEVETPTQISLVDETSGEKEDVEVTLLPAGHCPGSVMFLFQGENGTVLYTGDFRLAKGEAARMELLHSGTRVRDIQSVYLDTTFCDPKFYHIPSREECLKGILELVRSWTTLSRYHVVWLNCKAAYGYEYLFTNLSEELGIKVHVNKLDMFKNMPEILYHVTTDRNTQIHACRHPRDDDYFRGNRLPCGVTSQNGTPLHIISIKPSTMWFGERNKKTDVIVRTGESSYRACFSFHSSYSEIKDFLNYICPVNIYPNVLPVGLTEDKVIEILKPLCRSYRRNMEPKYKPLGTLKRVHKTDLSDTDEDDLFDTELTSVRPKIPKQQAKSRPFKTAPCENAEGTKENTESYKATTTYTSHKVDFMDCEESNDDDDAEDDDEEEESEENTVEVLSHEPGATSASNSSGKKQSDLTSGVTGDQQESNAHLPCWDAFFKCNRIDESSENEDNFPSSADAGGSQSLFSDSDGVSDSTHISSQNSSQSTHISEQGSQGWDSQMDTVLITSQERNASDFSCFNKGGSRTGVSILHETTKDNQAENSRWKPMGQNRSSAYDVVHDLKSKDHEEDAETSSARIQDELFEVNDNSRTPDLELKKDSQSSSDFEIPSTPDAELPQPDKLHCLYRKLAAGENILNEKISSENRLK</sequence>
<keyword evidence="7" id="KW-0269">Exonuclease</keyword>
<feature type="compositionally biased region" description="Acidic residues" evidence="13">
    <location>
        <begin position="446"/>
        <end position="470"/>
    </location>
</feature>
<feature type="region of interest" description="Disordered" evidence="13">
    <location>
        <begin position="524"/>
        <end position="584"/>
    </location>
</feature>
<reference evidence="15" key="2">
    <citation type="submission" date="2025-09" db="UniProtKB">
        <authorList>
            <consortium name="Ensembl"/>
        </authorList>
    </citation>
    <scope>IDENTIFICATION</scope>
</reference>
<dbReference type="GO" id="GO:0006310">
    <property type="term" value="P:DNA recombination"/>
    <property type="evidence" value="ECO:0007669"/>
    <property type="project" value="UniProtKB-KW"/>
</dbReference>
<comment type="similarity">
    <text evidence="2">Belongs to the DNA repair metallo-beta-lactamase (DRMBL) family.</text>
</comment>